<feature type="region of interest" description="Disordered" evidence="1">
    <location>
        <begin position="23"/>
        <end position="70"/>
    </location>
</feature>
<evidence type="ECO:0000256" key="1">
    <source>
        <dbReference type="SAM" id="MobiDB-lite"/>
    </source>
</evidence>
<sequence>MRPRAWAAIDLVDADFTHTCGGGEPTKGHARTREGAGAGFPSCSMPSDQTAGRIAAQRTCPAGSKAAEDA</sequence>
<reference evidence="2 3" key="1">
    <citation type="submission" date="2024-10" db="EMBL/GenBank/DDBJ databases">
        <title>The Natural Products Discovery Center: Release of the First 8490 Sequenced Strains for Exploring Actinobacteria Biosynthetic Diversity.</title>
        <authorList>
            <person name="Kalkreuter E."/>
            <person name="Kautsar S.A."/>
            <person name="Yang D."/>
            <person name="Bader C.D."/>
            <person name="Teijaro C.N."/>
            <person name="Fluegel L."/>
            <person name="Davis C.M."/>
            <person name="Simpson J.R."/>
            <person name="Lauterbach L."/>
            <person name="Steele A.D."/>
            <person name="Gui C."/>
            <person name="Meng S."/>
            <person name="Li G."/>
            <person name="Viehrig K."/>
            <person name="Ye F."/>
            <person name="Su P."/>
            <person name="Kiefer A.F."/>
            <person name="Nichols A."/>
            <person name="Cepeda A.J."/>
            <person name="Yan W."/>
            <person name="Fan B."/>
            <person name="Jiang Y."/>
            <person name="Adhikari A."/>
            <person name="Zheng C.-J."/>
            <person name="Schuster L."/>
            <person name="Cowan T.M."/>
            <person name="Smanski M.J."/>
            <person name="Chevrette M.G."/>
            <person name="De Carvalho L.P.S."/>
            <person name="Shen B."/>
        </authorList>
    </citation>
    <scope>NUCLEOTIDE SEQUENCE [LARGE SCALE GENOMIC DNA]</scope>
    <source>
        <strain evidence="2 3">NPDC089932</strain>
    </source>
</reference>
<accession>A0ABW8FA21</accession>
<dbReference type="EMBL" id="JBIVGG010000003">
    <property type="protein sequence ID" value="MFJ4078858.1"/>
    <property type="molecule type" value="Genomic_DNA"/>
</dbReference>
<proteinExistence type="predicted"/>
<dbReference type="RefSeq" id="WP_402071069.1">
    <property type="nucleotide sequence ID" value="NZ_JBIVGG010000003.1"/>
</dbReference>
<evidence type="ECO:0000313" key="2">
    <source>
        <dbReference type="EMBL" id="MFJ4078858.1"/>
    </source>
</evidence>
<dbReference type="Proteomes" id="UP001617511">
    <property type="component" value="Unassembled WGS sequence"/>
</dbReference>
<protein>
    <submittedName>
        <fullName evidence="2">Uncharacterized protein</fullName>
    </submittedName>
</protein>
<gene>
    <name evidence="2" type="ORF">ACIP2Z_07900</name>
</gene>
<evidence type="ECO:0000313" key="3">
    <source>
        <dbReference type="Proteomes" id="UP001617511"/>
    </source>
</evidence>
<keyword evidence="3" id="KW-1185">Reference proteome</keyword>
<name>A0ABW8FA21_9ACTN</name>
<organism evidence="2 3">
    <name type="scientific">Streptomyces iakyrus</name>
    <dbReference type="NCBI Taxonomy" id="68219"/>
    <lineage>
        <taxon>Bacteria</taxon>
        <taxon>Bacillati</taxon>
        <taxon>Actinomycetota</taxon>
        <taxon>Actinomycetes</taxon>
        <taxon>Kitasatosporales</taxon>
        <taxon>Streptomycetaceae</taxon>
        <taxon>Streptomyces</taxon>
    </lineage>
</organism>
<comment type="caution">
    <text evidence="2">The sequence shown here is derived from an EMBL/GenBank/DDBJ whole genome shotgun (WGS) entry which is preliminary data.</text>
</comment>